<accession>A0A917HDJ1</accession>
<keyword evidence="3" id="KW-1185">Reference proteome</keyword>
<feature type="signal peptide" evidence="1">
    <location>
        <begin position="1"/>
        <end position="20"/>
    </location>
</feature>
<keyword evidence="1" id="KW-0732">Signal</keyword>
<gene>
    <name evidence="2" type="ORF">GCM10007415_03040</name>
</gene>
<dbReference type="EMBL" id="BMER01000001">
    <property type="protein sequence ID" value="GGG74885.1"/>
    <property type="molecule type" value="Genomic_DNA"/>
</dbReference>
<organism evidence="2 3">
    <name type="scientific">Parapedobacter pyrenivorans</name>
    <dbReference type="NCBI Taxonomy" id="1305674"/>
    <lineage>
        <taxon>Bacteria</taxon>
        <taxon>Pseudomonadati</taxon>
        <taxon>Bacteroidota</taxon>
        <taxon>Sphingobacteriia</taxon>
        <taxon>Sphingobacteriales</taxon>
        <taxon>Sphingobacteriaceae</taxon>
        <taxon>Parapedobacter</taxon>
    </lineage>
</organism>
<dbReference type="RefSeq" id="WP_188504177.1">
    <property type="nucleotide sequence ID" value="NZ_BMER01000001.1"/>
</dbReference>
<name>A0A917HDJ1_9SPHI</name>
<comment type="caution">
    <text evidence="2">The sequence shown here is derived from an EMBL/GenBank/DDBJ whole genome shotgun (WGS) entry which is preliminary data.</text>
</comment>
<evidence type="ECO:0000256" key="1">
    <source>
        <dbReference type="SAM" id="SignalP"/>
    </source>
</evidence>
<reference evidence="2" key="1">
    <citation type="journal article" date="2014" name="Int. J. Syst. Evol. Microbiol.">
        <title>Complete genome sequence of Corynebacterium casei LMG S-19264T (=DSM 44701T), isolated from a smear-ripened cheese.</title>
        <authorList>
            <consortium name="US DOE Joint Genome Institute (JGI-PGF)"/>
            <person name="Walter F."/>
            <person name="Albersmeier A."/>
            <person name="Kalinowski J."/>
            <person name="Ruckert C."/>
        </authorList>
    </citation>
    <scope>NUCLEOTIDE SEQUENCE</scope>
    <source>
        <strain evidence="2">CGMCC 1.12195</strain>
    </source>
</reference>
<dbReference type="Proteomes" id="UP000660862">
    <property type="component" value="Unassembled WGS sequence"/>
</dbReference>
<proteinExistence type="predicted"/>
<dbReference type="SUPFAM" id="SSF56935">
    <property type="entry name" value="Porins"/>
    <property type="match status" value="1"/>
</dbReference>
<evidence type="ECO:0000313" key="3">
    <source>
        <dbReference type="Proteomes" id="UP000660862"/>
    </source>
</evidence>
<dbReference type="AlphaFoldDB" id="A0A917HDJ1"/>
<evidence type="ECO:0000313" key="2">
    <source>
        <dbReference type="EMBL" id="GGG74885.1"/>
    </source>
</evidence>
<reference evidence="2" key="2">
    <citation type="submission" date="2020-09" db="EMBL/GenBank/DDBJ databases">
        <authorList>
            <person name="Sun Q."/>
            <person name="Zhou Y."/>
        </authorList>
    </citation>
    <scope>NUCLEOTIDE SEQUENCE</scope>
    <source>
        <strain evidence="2">CGMCC 1.12195</strain>
    </source>
</reference>
<feature type="chain" id="PRO_5037433658" description="Alginate export" evidence="1">
    <location>
        <begin position="21"/>
        <end position="418"/>
    </location>
</feature>
<sequence>MKFHLALLALLLLFSHGAAAQFNLSAEIRPRSELRNGFKRPLAPQESPAFFTEQRSRLYLAYKKDQFELLLVPQYIHMWGNNDQASKTDRGLANLQQAWMAYTFNAQHRIAGGRMELNYDNARILGNLDWAQRGRSHDVLKYEYAAQGLRIHGAVAFNQETNVPEPGKLAETTYAPQLNNYKALQFLWFNKVVQKTSLSALLLNESRQYATDTVYYKQTGGISGTFKLMPVILTAEYYHQRGRDRPGNGVRAHLASLNASAALGPAFRLELGGDYLTGDNSRTAANEAFDPLYGTHHQFYGLMDYFYVGNGHGNLGLNDLYSKAKYEERHHRVQVDVHRFASTAALVDGANDFTRGSLFGWEFDVVYAYQLAAACRLQVGYSYMRCADALRAAKGIADGKNASWGWLMVAYKPILFEN</sequence>
<evidence type="ECO:0008006" key="4">
    <source>
        <dbReference type="Google" id="ProtNLM"/>
    </source>
</evidence>
<protein>
    <recommendedName>
        <fullName evidence="4">Alginate export</fullName>
    </recommendedName>
</protein>